<evidence type="ECO:0000256" key="1">
    <source>
        <dbReference type="SAM" id="MobiDB-lite"/>
    </source>
</evidence>
<proteinExistence type="predicted"/>
<feature type="region of interest" description="Disordered" evidence="1">
    <location>
        <begin position="247"/>
        <end position="273"/>
    </location>
</feature>
<protein>
    <recommendedName>
        <fullName evidence="4">Kinetochore protein fta4</fullName>
    </recommendedName>
</protein>
<dbReference type="GO" id="GO:0031511">
    <property type="term" value="C:Mis6-Sim4 complex"/>
    <property type="evidence" value="ECO:0007669"/>
    <property type="project" value="InterPro"/>
</dbReference>
<dbReference type="EMBL" id="JAKLMC020000037">
    <property type="protein sequence ID" value="KAK5949288.1"/>
    <property type="molecule type" value="Genomic_DNA"/>
</dbReference>
<feature type="compositionally biased region" description="Acidic residues" evidence="1">
    <location>
        <begin position="156"/>
        <end position="170"/>
    </location>
</feature>
<evidence type="ECO:0000313" key="3">
    <source>
        <dbReference type="Proteomes" id="UP001316803"/>
    </source>
</evidence>
<feature type="region of interest" description="Disordered" evidence="1">
    <location>
        <begin position="128"/>
        <end position="185"/>
    </location>
</feature>
<dbReference type="AlphaFoldDB" id="A0AAN8EPG1"/>
<comment type="caution">
    <text evidence="2">The sequence shown here is derived from an EMBL/GenBank/DDBJ whole genome shotgun (WGS) entry which is preliminary data.</text>
</comment>
<keyword evidence="3" id="KW-1185">Reference proteome</keyword>
<feature type="compositionally biased region" description="Basic and acidic residues" evidence="1">
    <location>
        <begin position="257"/>
        <end position="267"/>
    </location>
</feature>
<dbReference type="PANTHER" id="PTHR42040">
    <property type="entry name" value="INNER KINETOCHORE SUBUNIT FTA4"/>
    <property type="match status" value="1"/>
</dbReference>
<reference evidence="2 3" key="1">
    <citation type="submission" date="2022-12" db="EMBL/GenBank/DDBJ databases">
        <title>Genomic features and morphological characterization of a novel Knufia sp. strain isolated from spacecraft assembly facility.</title>
        <authorList>
            <person name="Teixeira M."/>
            <person name="Chander A.M."/>
            <person name="Stajich J.E."/>
            <person name="Venkateswaran K."/>
        </authorList>
    </citation>
    <scope>NUCLEOTIDE SEQUENCE [LARGE SCALE GENOMIC DNA]</scope>
    <source>
        <strain evidence="2 3">FJI-L2-BK-P2</strain>
    </source>
</reference>
<evidence type="ECO:0008006" key="4">
    <source>
        <dbReference type="Google" id="ProtNLM"/>
    </source>
</evidence>
<accession>A0AAN8EPG1</accession>
<organism evidence="2 3">
    <name type="scientific">Knufia fluminis</name>
    <dbReference type="NCBI Taxonomy" id="191047"/>
    <lineage>
        <taxon>Eukaryota</taxon>
        <taxon>Fungi</taxon>
        <taxon>Dikarya</taxon>
        <taxon>Ascomycota</taxon>
        <taxon>Pezizomycotina</taxon>
        <taxon>Eurotiomycetes</taxon>
        <taxon>Chaetothyriomycetidae</taxon>
        <taxon>Chaetothyriales</taxon>
        <taxon>Trichomeriaceae</taxon>
        <taxon>Knufia</taxon>
    </lineage>
</organism>
<dbReference type="InterPro" id="IPR025207">
    <property type="entry name" value="Sim4_Fta4"/>
</dbReference>
<name>A0AAN8EPG1_9EURO</name>
<dbReference type="Proteomes" id="UP001316803">
    <property type="component" value="Unassembled WGS sequence"/>
</dbReference>
<dbReference type="PANTHER" id="PTHR42040:SF1">
    <property type="entry name" value="INNER KINETOCHORE SUBUNIT FTA4"/>
    <property type="match status" value="1"/>
</dbReference>
<feature type="compositionally biased region" description="Basic and acidic residues" evidence="1">
    <location>
        <begin position="171"/>
        <end position="185"/>
    </location>
</feature>
<gene>
    <name evidence="2" type="ORF">OHC33_009641</name>
</gene>
<sequence>MPSDPSPSSHLSRAKSTFLTSQIRLLSQPVHAPSSSSTALPEPTLAKIVTATNKKITSYNRLHFGLESQRHVVEQIDGVYWRDVLSAGLPVRKAETCVKGDVDFTETGSSAGLPELWEDVVFEGGSRKRRRLGSHRREQSDAEAQTPAESGAQRDDGEEVDDAVQQDGEEGDRQAQRYNDLREELQAQTVRRDKLRKRLGQYKKLQSLLTPFEKPQEDIQPNLVTRDNKELEAELAKMRVLLARVGSKIQGQQHGAQDQEGRRRNEDVMSDTTRLEAVLGLG</sequence>
<evidence type="ECO:0000313" key="2">
    <source>
        <dbReference type="EMBL" id="KAK5949288.1"/>
    </source>
</evidence>
<dbReference type="Pfam" id="PF13093">
    <property type="entry name" value="FTA4"/>
    <property type="match status" value="1"/>
</dbReference>